<evidence type="ECO:0000256" key="4">
    <source>
        <dbReference type="ARBA" id="ARBA00022630"/>
    </source>
</evidence>
<dbReference type="PANTHER" id="PTHR19384:SF128">
    <property type="entry name" value="NADPH OXIDOREDUCTASE A"/>
    <property type="match status" value="1"/>
</dbReference>
<keyword evidence="4" id="KW-0285">Flavoprotein</keyword>
<dbReference type="OrthoDB" id="9816402at2"/>
<dbReference type="PROSITE" id="PS50902">
    <property type="entry name" value="FLAVODOXIN_LIKE"/>
    <property type="match status" value="1"/>
</dbReference>
<dbReference type="InterPro" id="IPR001094">
    <property type="entry name" value="Flavdoxin-like"/>
</dbReference>
<dbReference type="PROSITE" id="PS51384">
    <property type="entry name" value="FAD_FR"/>
    <property type="match status" value="1"/>
</dbReference>
<dbReference type="Proteomes" id="UP000005744">
    <property type="component" value="Unassembled WGS sequence"/>
</dbReference>
<keyword evidence="6" id="KW-0274">FAD</keyword>
<dbReference type="EC" id="1.8.1.2" evidence="3"/>
<evidence type="ECO:0000256" key="11">
    <source>
        <dbReference type="ARBA" id="ARBA00052219"/>
    </source>
</evidence>
<feature type="domain" description="Flavodoxin-like" evidence="12">
    <location>
        <begin position="62"/>
        <end position="200"/>
    </location>
</feature>
<feature type="domain" description="FAD-binding FR-type" evidence="13">
    <location>
        <begin position="224"/>
        <end position="431"/>
    </location>
</feature>
<keyword evidence="8" id="KW-0813">Transport</keyword>
<keyword evidence="15" id="KW-1185">Reference proteome</keyword>
<dbReference type="SUPFAM" id="SSF52343">
    <property type="entry name" value="Ferredoxin reductase-like, C-terminal NADP-linked domain"/>
    <property type="match status" value="1"/>
</dbReference>
<evidence type="ECO:0000256" key="10">
    <source>
        <dbReference type="ARBA" id="ARBA00023192"/>
    </source>
</evidence>
<dbReference type="Gene3D" id="2.40.30.10">
    <property type="entry name" value="Translation factors"/>
    <property type="match status" value="1"/>
</dbReference>
<dbReference type="SUPFAM" id="SSF63380">
    <property type="entry name" value="Riboflavin synthase domain-like"/>
    <property type="match status" value="1"/>
</dbReference>
<dbReference type="InterPro" id="IPR001433">
    <property type="entry name" value="OxRdtase_FAD/NAD-bd"/>
</dbReference>
<keyword evidence="10" id="KW-0028">Amino-acid biosynthesis</keyword>
<dbReference type="GO" id="GO:0005829">
    <property type="term" value="C:cytosol"/>
    <property type="evidence" value="ECO:0007669"/>
    <property type="project" value="TreeGrafter"/>
</dbReference>
<dbReference type="InterPro" id="IPR029039">
    <property type="entry name" value="Flavoprotein-like_sf"/>
</dbReference>
<evidence type="ECO:0000256" key="6">
    <source>
        <dbReference type="ARBA" id="ARBA00022827"/>
    </source>
</evidence>
<proteinExistence type="predicted"/>
<evidence type="ECO:0000256" key="8">
    <source>
        <dbReference type="ARBA" id="ARBA00022982"/>
    </source>
</evidence>
<evidence type="ECO:0000259" key="13">
    <source>
        <dbReference type="PROSITE" id="PS51384"/>
    </source>
</evidence>
<keyword evidence="9" id="KW-0560">Oxidoreductase</keyword>
<comment type="cofactor">
    <cofactor evidence="2">
        <name>FAD</name>
        <dbReference type="ChEBI" id="CHEBI:57692"/>
    </cofactor>
</comment>
<gene>
    <name evidence="14" type="ORF">BegalDRAFT_1316</name>
</gene>
<dbReference type="InterPro" id="IPR008254">
    <property type="entry name" value="Flavodoxin/NO_synth"/>
</dbReference>
<comment type="cofactor">
    <cofactor evidence="1">
        <name>FMN</name>
        <dbReference type="ChEBI" id="CHEBI:58210"/>
    </cofactor>
</comment>
<dbReference type="InterPro" id="IPR017938">
    <property type="entry name" value="Riboflavin_synthase-like_b-brl"/>
</dbReference>
<dbReference type="InterPro" id="IPR003097">
    <property type="entry name" value="CysJ-like_FAD-binding"/>
</dbReference>
<evidence type="ECO:0000256" key="3">
    <source>
        <dbReference type="ARBA" id="ARBA00012604"/>
    </source>
</evidence>
<dbReference type="InterPro" id="IPR001709">
    <property type="entry name" value="Flavoprot_Pyr_Nucl_cyt_Rdtase"/>
</dbReference>
<dbReference type="Gene3D" id="1.20.990.10">
    <property type="entry name" value="NADPH-cytochrome p450 Reductase, Chain A, domain 3"/>
    <property type="match status" value="1"/>
</dbReference>
<reference evidence="14 15" key="1">
    <citation type="submission" date="2011-11" db="EMBL/GenBank/DDBJ databases">
        <title>Improved High-Quality Draft sequence of Beggiatoa alba B18lD.</title>
        <authorList>
            <consortium name="US DOE Joint Genome Institute"/>
            <person name="Lucas S."/>
            <person name="Han J."/>
            <person name="Lapidus A."/>
            <person name="Cheng J.-F."/>
            <person name="Goodwin L."/>
            <person name="Pitluck S."/>
            <person name="Peters L."/>
            <person name="Mikhailova N."/>
            <person name="Held B."/>
            <person name="Detter J.C."/>
            <person name="Han C."/>
            <person name="Tapia R."/>
            <person name="Land M."/>
            <person name="Hauser L."/>
            <person name="Kyrpides N."/>
            <person name="Ivanova N."/>
            <person name="Pagani I."/>
            <person name="Samuel K."/>
            <person name="Teske A."/>
            <person name="Mueller J."/>
            <person name="Woyke T."/>
        </authorList>
    </citation>
    <scope>NUCLEOTIDE SEQUENCE [LARGE SCALE GENOMIC DNA]</scope>
    <source>
        <strain evidence="14 15">B18LD</strain>
    </source>
</reference>
<dbReference type="STRING" id="395493.BegalDRAFT_1316"/>
<dbReference type="Pfam" id="PF00667">
    <property type="entry name" value="FAD_binding_1"/>
    <property type="match status" value="1"/>
</dbReference>
<dbReference type="PRINTS" id="PR00371">
    <property type="entry name" value="FPNCR"/>
</dbReference>
<dbReference type="PANTHER" id="PTHR19384">
    <property type="entry name" value="NITRIC OXIDE SYNTHASE-RELATED"/>
    <property type="match status" value="1"/>
</dbReference>
<evidence type="ECO:0000256" key="9">
    <source>
        <dbReference type="ARBA" id="ARBA00023002"/>
    </source>
</evidence>
<dbReference type="HOGENOM" id="CLU_001570_17_7_6"/>
<dbReference type="InterPro" id="IPR017927">
    <property type="entry name" value="FAD-bd_FR_type"/>
</dbReference>
<dbReference type="eggNOG" id="COG0369">
    <property type="taxonomic scope" value="Bacteria"/>
</dbReference>
<keyword evidence="7" id="KW-0521">NADP</keyword>
<dbReference type="InterPro" id="IPR039261">
    <property type="entry name" value="FNR_nucleotide-bd"/>
</dbReference>
<name>I3CF19_9GAMM</name>
<dbReference type="FunFam" id="3.40.50.80:FF:000001">
    <property type="entry name" value="NADPH--cytochrome P450 reductase 1"/>
    <property type="match status" value="1"/>
</dbReference>
<evidence type="ECO:0000259" key="12">
    <source>
        <dbReference type="PROSITE" id="PS50902"/>
    </source>
</evidence>
<dbReference type="Pfam" id="PF00258">
    <property type="entry name" value="Flavodoxin_1"/>
    <property type="match status" value="1"/>
</dbReference>
<evidence type="ECO:0000313" key="14">
    <source>
        <dbReference type="EMBL" id="EIJ42212.1"/>
    </source>
</evidence>
<dbReference type="AlphaFoldDB" id="I3CF19"/>
<organism evidence="14 15">
    <name type="scientific">Beggiatoa alba B18LD</name>
    <dbReference type="NCBI Taxonomy" id="395493"/>
    <lineage>
        <taxon>Bacteria</taxon>
        <taxon>Pseudomonadati</taxon>
        <taxon>Pseudomonadota</taxon>
        <taxon>Gammaproteobacteria</taxon>
        <taxon>Thiotrichales</taxon>
        <taxon>Thiotrichaceae</taxon>
        <taxon>Beggiatoa</taxon>
    </lineage>
</organism>
<dbReference type="SUPFAM" id="SSF52218">
    <property type="entry name" value="Flavoproteins"/>
    <property type="match status" value="1"/>
</dbReference>
<dbReference type="Pfam" id="PF00175">
    <property type="entry name" value="NAD_binding_1"/>
    <property type="match status" value="1"/>
</dbReference>
<dbReference type="GO" id="GO:0010181">
    <property type="term" value="F:FMN binding"/>
    <property type="evidence" value="ECO:0007669"/>
    <property type="project" value="InterPro"/>
</dbReference>
<dbReference type="GO" id="GO:0019344">
    <property type="term" value="P:cysteine biosynthetic process"/>
    <property type="evidence" value="ECO:0007669"/>
    <property type="project" value="UniProtKB-KW"/>
</dbReference>
<dbReference type="Gene3D" id="3.40.50.360">
    <property type="match status" value="1"/>
</dbReference>
<protein>
    <recommendedName>
        <fullName evidence="3">assimilatory sulfite reductase (NADPH)</fullName>
        <ecNumber evidence="3">1.8.1.2</ecNumber>
    </recommendedName>
</protein>
<dbReference type="InterPro" id="IPR023173">
    <property type="entry name" value="NADPH_Cyt_P450_Rdtase_alpha"/>
</dbReference>
<keyword evidence="10" id="KW-0198">Cysteine biosynthesis</keyword>
<keyword evidence="8" id="KW-0249">Electron transport</keyword>
<dbReference type="Gene3D" id="3.40.50.80">
    <property type="entry name" value="Nucleotide-binding domain of ferredoxin-NADP reductase (FNR) module"/>
    <property type="match status" value="1"/>
</dbReference>
<evidence type="ECO:0000313" key="15">
    <source>
        <dbReference type="Proteomes" id="UP000005744"/>
    </source>
</evidence>
<dbReference type="GO" id="GO:0050660">
    <property type="term" value="F:flavin adenine dinucleotide binding"/>
    <property type="evidence" value="ECO:0007669"/>
    <property type="project" value="TreeGrafter"/>
</dbReference>
<dbReference type="GO" id="GO:0004783">
    <property type="term" value="F:sulfite reductase (NADPH) activity"/>
    <property type="evidence" value="ECO:0007669"/>
    <property type="project" value="UniProtKB-EC"/>
</dbReference>
<dbReference type="PRINTS" id="PR00369">
    <property type="entry name" value="FLAVODOXIN"/>
</dbReference>
<comment type="catalytic activity">
    <reaction evidence="11">
        <text>hydrogen sulfide + 3 NADP(+) + 3 H2O = sulfite + 3 NADPH + 4 H(+)</text>
        <dbReference type="Rhea" id="RHEA:13801"/>
        <dbReference type="ChEBI" id="CHEBI:15377"/>
        <dbReference type="ChEBI" id="CHEBI:15378"/>
        <dbReference type="ChEBI" id="CHEBI:17359"/>
        <dbReference type="ChEBI" id="CHEBI:29919"/>
        <dbReference type="ChEBI" id="CHEBI:57783"/>
        <dbReference type="ChEBI" id="CHEBI:58349"/>
        <dbReference type="EC" id="1.8.1.2"/>
    </reaction>
</comment>
<evidence type="ECO:0000256" key="5">
    <source>
        <dbReference type="ARBA" id="ARBA00022643"/>
    </source>
</evidence>
<accession>I3CF19</accession>
<evidence type="ECO:0000256" key="2">
    <source>
        <dbReference type="ARBA" id="ARBA00001974"/>
    </source>
</evidence>
<evidence type="ECO:0000256" key="7">
    <source>
        <dbReference type="ARBA" id="ARBA00022857"/>
    </source>
</evidence>
<dbReference type="RefSeq" id="WP_002684959.1">
    <property type="nucleotide sequence ID" value="NZ_JH600070.1"/>
</dbReference>
<sequence length="581" mass="64853">MLTEITQKTFNELLKTAQRDELIWMSGFLSGLVARDSLALNVSSLPTTTTATLAPTLALTQCTIVFGTETGNAKRVATELSTQLKKHGTQTKLKGLDQYRLSDLAKESHLIIVISTQGEGEPPAAARKFYDYLYQTADLNLSKLQFAIIGLGDSAYPLFCKASEDIDNQLATLGAQRLFPLRKCDTDFEPEVQNWLAEFTQTVVYSNTAPAALPAGQTSAKTGKKSYTGTILTNLNLNDRDSNKEIYHIEIESEDEIVYQAGDALGLVPHNPAETVDALLAKLGLNAEESIDYKGTNYSAQQLFTEKLNVQYLPERVIQAYARITAQTIPAERLDLLALLTRYPTDFASKRAEIIASLEAIPPRLYSISSSPLAHGNNEIHLTVSRHQFKTPAENGEFIEKYGFCSNYLAQLPEGANLNFYIQANHQFKLPNAETDIIMIGPGTGIAPFRSFLFEREARGDSGRNWLFFGEQHFTSDFLYQTELQTLLETGVLTRLNTAFSRDQAQKIYVQHKLLQQAEEVFNWLEASAVLYICGAKDPMSVDVENALIQIIAERSQRSPEQARAYLDNLQEQGRYHKDVY</sequence>
<dbReference type="EMBL" id="JH600070">
    <property type="protein sequence ID" value="EIJ42212.1"/>
    <property type="molecule type" value="Genomic_DNA"/>
</dbReference>
<evidence type="ECO:0000256" key="1">
    <source>
        <dbReference type="ARBA" id="ARBA00001917"/>
    </source>
</evidence>
<keyword evidence="5" id="KW-0288">FMN</keyword>